<dbReference type="Proteomes" id="UP000789390">
    <property type="component" value="Unassembled WGS sequence"/>
</dbReference>
<dbReference type="InterPro" id="IPR036691">
    <property type="entry name" value="Endo/exonu/phosph_ase_sf"/>
</dbReference>
<proteinExistence type="predicted"/>
<dbReference type="Pfam" id="PF14529">
    <property type="entry name" value="Exo_endo_phos_2"/>
    <property type="match status" value="1"/>
</dbReference>
<sequence length="611" mass="70970">MASCDSSDNPNKIKIAGIGEGYLKKLKEKYKISDHYDILERFKSFEDEIWGDGGPDTETSAFIDKLLSIIHDKIRYPKLLGHDDGLETKNANDLLNSLKELIEGIESSKNNKTMGETVKELKTKSGNGELFDTFLCCLLMSEPEENKTIFFGGVFKSWGWLQQLDQVEVKKLKKFFDDENTKKLINREGRTVQVKLGFQKIQNLINNEANRNLLMEKLDSTSQKEEAIQENFYKWIGISNKKHFNNCYVSLKCDYLPNFDKYTDLNNNFINHLQWEIQEIQESFHFLNLLPPTSATENIVSSLQKPLVDLWKQVKDNVNDVKKWNRLVLKNSNKGTLQRNEVPCRLDKLKCLQINLNRSEKAWNRVVDNWLKDDRVHIVFIQEPCIKKMEITRQDVKETNKKNYCYYFRNLPTNYRAIHNTYLIDQELANAGIFISAILVHQDVSFERILPMAAFHDQYNYPQELMAGIRLTGQGWNGVTLFSIYCRPIRSLTMVLKPLLFDNHDITRTVLCMDANATHPNWSPAHENTGLYSGRGEDLEYFRTSCKLKVANQNFKNVKKENNQPTRDDAENKPEPKPQHIDCVIGKEDRDHIASLDDFSHGVHHRFNESV</sequence>
<accession>A0A8J2WGY9</accession>
<feature type="region of interest" description="Disordered" evidence="1">
    <location>
        <begin position="557"/>
        <end position="580"/>
    </location>
</feature>
<dbReference type="AlphaFoldDB" id="A0A8J2WGY9"/>
<dbReference type="OrthoDB" id="7391519at2759"/>
<evidence type="ECO:0000259" key="2">
    <source>
        <dbReference type="Pfam" id="PF14529"/>
    </source>
</evidence>
<protein>
    <recommendedName>
        <fullName evidence="2">Endonuclease/exonuclease/phosphatase domain-containing protein</fullName>
    </recommendedName>
</protein>
<feature type="compositionally biased region" description="Basic and acidic residues" evidence="1">
    <location>
        <begin position="558"/>
        <end position="580"/>
    </location>
</feature>
<dbReference type="InterPro" id="IPR005135">
    <property type="entry name" value="Endo/exonuclease/phosphatase"/>
</dbReference>
<keyword evidence="4" id="KW-1185">Reference proteome</keyword>
<dbReference type="GO" id="GO:0003824">
    <property type="term" value="F:catalytic activity"/>
    <property type="evidence" value="ECO:0007669"/>
    <property type="project" value="InterPro"/>
</dbReference>
<feature type="domain" description="Endonuclease/exonuclease/phosphatase" evidence="2">
    <location>
        <begin position="480"/>
        <end position="556"/>
    </location>
</feature>
<gene>
    <name evidence="3" type="ORF">DGAL_LOCUS9991</name>
</gene>
<evidence type="ECO:0000313" key="4">
    <source>
        <dbReference type="Proteomes" id="UP000789390"/>
    </source>
</evidence>
<dbReference type="EMBL" id="CAKKLH010000235">
    <property type="protein sequence ID" value="CAH0106830.1"/>
    <property type="molecule type" value="Genomic_DNA"/>
</dbReference>
<evidence type="ECO:0000256" key="1">
    <source>
        <dbReference type="SAM" id="MobiDB-lite"/>
    </source>
</evidence>
<reference evidence="3" key="1">
    <citation type="submission" date="2021-11" db="EMBL/GenBank/DDBJ databases">
        <authorList>
            <person name="Schell T."/>
        </authorList>
    </citation>
    <scope>NUCLEOTIDE SEQUENCE</scope>
    <source>
        <strain evidence="3">M5</strain>
    </source>
</reference>
<dbReference type="Gene3D" id="3.60.10.10">
    <property type="entry name" value="Endonuclease/exonuclease/phosphatase"/>
    <property type="match status" value="1"/>
</dbReference>
<evidence type="ECO:0000313" key="3">
    <source>
        <dbReference type="EMBL" id="CAH0106830.1"/>
    </source>
</evidence>
<organism evidence="3 4">
    <name type="scientific">Daphnia galeata</name>
    <dbReference type="NCBI Taxonomy" id="27404"/>
    <lineage>
        <taxon>Eukaryota</taxon>
        <taxon>Metazoa</taxon>
        <taxon>Ecdysozoa</taxon>
        <taxon>Arthropoda</taxon>
        <taxon>Crustacea</taxon>
        <taxon>Branchiopoda</taxon>
        <taxon>Diplostraca</taxon>
        <taxon>Cladocera</taxon>
        <taxon>Anomopoda</taxon>
        <taxon>Daphniidae</taxon>
        <taxon>Daphnia</taxon>
    </lineage>
</organism>
<dbReference type="SUPFAM" id="SSF56219">
    <property type="entry name" value="DNase I-like"/>
    <property type="match status" value="1"/>
</dbReference>
<name>A0A8J2WGY9_9CRUS</name>
<comment type="caution">
    <text evidence="3">The sequence shown here is derived from an EMBL/GenBank/DDBJ whole genome shotgun (WGS) entry which is preliminary data.</text>
</comment>